<evidence type="ECO:0000313" key="5">
    <source>
        <dbReference type="EMBL" id="GAG55229.1"/>
    </source>
</evidence>
<dbReference type="EMBL" id="BART01003315">
    <property type="protein sequence ID" value="GAG55229.1"/>
    <property type="molecule type" value="Genomic_DNA"/>
</dbReference>
<dbReference type="GO" id="GO:0009306">
    <property type="term" value="P:protein secretion"/>
    <property type="evidence" value="ECO:0007669"/>
    <property type="project" value="InterPro"/>
</dbReference>
<proteinExistence type="predicted"/>
<feature type="domain" description="Type II/III secretion system secretin-like" evidence="4">
    <location>
        <begin position="143"/>
        <end position="229"/>
    </location>
</feature>
<dbReference type="GO" id="GO:0015627">
    <property type="term" value="C:type II protein secretion system complex"/>
    <property type="evidence" value="ECO:0007669"/>
    <property type="project" value="TreeGrafter"/>
</dbReference>
<dbReference type="InterPro" id="IPR050810">
    <property type="entry name" value="Bact_Secretion_Sys_Channel"/>
</dbReference>
<evidence type="ECO:0000256" key="2">
    <source>
        <dbReference type="ARBA" id="ARBA00022729"/>
    </source>
</evidence>
<keyword evidence="3" id="KW-0472">Membrane</keyword>
<dbReference type="PANTHER" id="PTHR30332">
    <property type="entry name" value="PROBABLE GENERAL SECRETION PATHWAY PROTEIN D"/>
    <property type="match status" value="1"/>
</dbReference>
<dbReference type="InterPro" id="IPR004846">
    <property type="entry name" value="T2SS/T3SS_dom"/>
</dbReference>
<dbReference type="AlphaFoldDB" id="X0YGT4"/>
<dbReference type="PRINTS" id="PR00811">
    <property type="entry name" value="BCTERIALGSPD"/>
</dbReference>
<evidence type="ECO:0000259" key="4">
    <source>
        <dbReference type="Pfam" id="PF00263"/>
    </source>
</evidence>
<name>X0YGT4_9ZZZZ</name>
<accession>X0YGT4</accession>
<gene>
    <name evidence="5" type="ORF">S01H4_09267</name>
</gene>
<dbReference type="PANTHER" id="PTHR30332:SF24">
    <property type="entry name" value="SECRETIN GSPD-RELATED"/>
    <property type="match status" value="1"/>
</dbReference>
<comment type="subcellular location">
    <subcellularLocation>
        <location evidence="1">Membrane</location>
    </subcellularLocation>
</comment>
<protein>
    <recommendedName>
        <fullName evidence="4">Type II/III secretion system secretin-like domain-containing protein</fullName>
    </recommendedName>
</protein>
<evidence type="ECO:0000256" key="1">
    <source>
        <dbReference type="ARBA" id="ARBA00004370"/>
    </source>
</evidence>
<keyword evidence="2" id="KW-0732">Signal</keyword>
<dbReference type="Pfam" id="PF00263">
    <property type="entry name" value="Secretin"/>
    <property type="match status" value="1"/>
</dbReference>
<organism evidence="5">
    <name type="scientific">marine sediment metagenome</name>
    <dbReference type="NCBI Taxonomy" id="412755"/>
    <lineage>
        <taxon>unclassified sequences</taxon>
        <taxon>metagenomes</taxon>
        <taxon>ecological metagenomes</taxon>
    </lineage>
</organism>
<feature type="non-terminal residue" evidence="5">
    <location>
        <position position="246"/>
    </location>
</feature>
<comment type="caution">
    <text evidence="5">The sequence shown here is derived from an EMBL/GenBank/DDBJ whole genome shotgun (WGS) entry which is preliminary data.</text>
</comment>
<evidence type="ECO:0000256" key="3">
    <source>
        <dbReference type="ARBA" id="ARBA00023136"/>
    </source>
</evidence>
<sequence length="246" mass="27722">MRKINMVQILVFSTIFFFCAVKAFSQSSILVDTSTGRITVKATREKLQDIERMIPQFPMEIRQVQIEARVLELSEDVAQTFGTYFERLTGVKVPSETPGEGTELKYGTSELSEVGEREKGGLLFTFYRLLTGEEKFEAILNTLISEGKARVLSAPRITTMSGEVAGIYDVKDISYLSKINREIIEGVVTEEYIYEYATVGIVLQVLPKIIGDDLVQMVIVPLIARYDTTEFGPERPTFLRKVSPTH</sequence>
<dbReference type="GO" id="GO:0016020">
    <property type="term" value="C:membrane"/>
    <property type="evidence" value="ECO:0007669"/>
    <property type="project" value="UniProtKB-SubCell"/>
</dbReference>
<dbReference type="InterPro" id="IPR001775">
    <property type="entry name" value="GspD/PilQ"/>
</dbReference>
<reference evidence="5" key="1">
    <citation type="journal article" date="2014" name="Front. Microbiol.">
        <title>High frequency of phylogenetically diverse reductive dehalogenase-homologous genes in deep subseafloor sedimentary metagenomes.</title>
        <authorList>
            <person name="Kawai M."/>
            <person name="Futagami T."/>
            <person name="Toyoda A."/>
            <person name="Takaki Y."/>
            <person name="Nishi S."/>
            <person name="Hori S."/>
            <person name="Arai W."/>
            <person name="Tsubouchi T."/>
            <person name="Morono Y."/>
            <person name="Uchiyama I."/>
            <person name="Ito T."/>
            <person name="Fujiyama A."/>
            <person name="Inagaki F."/>
            <person name="Takami H."/>
        </authorList>
    </citation>
    <scope>NUCLEOTIDE SEQUENCE</scope>
    <source>
        <strain evidence="5">Expedition CK06-06</strain>
    </source>
</reference>